<dbReference type="Proteomes" id="UP000320762">
    <property type="component" value="Unassembled WGS sequence"/>
</dbReference>
<sequence length="326" mass="35094">MRAMRVVAAVVAVSAALYVRAQDSDQLSTDESLLACAADEQGQWDWMDNGADQTPCMMANTLMGACGSDLETLSPPTEETHNDCVCSMVTFVLVQACTACRNDDTTTSWYDWRLACANTTEDGFPRELPDDTTIPHWAFYDVTAYNAGGYFSKDTAKFVYSSDPALSTLAASSTANSQSSSTAASAASSSSLSNTTIGAIVGGVVGGVVLLSVVLIGLLIWRRHKKERHVAPSAAYMAECGCRDGLPPLTPVPGQRSRRCSYSSVSQFPEKEKLRRHYSDVSKGVGDLELFLPPLRPNPAHYSSSPRGSVSSVEYSDVPQPVRRYS</sequence>
<evidence type="ECO:0000256" key="1">
    <source>
        <dbReference type="SAM" id="MobiDB-lite"/>
    </source>
</evidence>
<keyword evidence="5" id="KW-1185">Reference proteome</keyword>
<gene>
    <name evidence="4" type="ORF">BD626DRAFT_630770</name>
</gene>
<feature type="chain" id="PRO_5021929407" description="Mid2 domain-containing protein" evidence="3">
    <location>
        <begin position="22"/>
        <end position="326"/>
    </location>
</feature>
<feature type="signal peptide" evidence="3">
    <location>
        <begin position="1"/>
        <end position="21"/>
    </location>
</feature>
<name>A0A550CCS5_9AGAR</name>
<evidence type="ECO:0000313" key="5">
    <source>
        <dbReference type="Proteomes" id="UP000320762"/>
    </source>
</evidence>
<accession>A0A550CCS5</accession>
<dbReference type="STRING" id="97359.A0A550CCS5"/>
<keyword evidence="2" id="KW-1133">Transmembrane helix</keyword>
<evidence type="ECO:0000256" key="2">
    <source>
        <dbReference type="SAM" id="Phobius"/>
    </source>
</evidence>
<reference evidence="4 5" key="1">
    <citation type="journal article" date="2019" name="New Phytol.">
        <title>Comparative genomics reveals unique wood-decay strategies and fruiting body development in the Schizophyllaceae.</title>
        <authorList>
            <person name="Almasi E."/>
            <person name="Sahu N."/>
            <person name="Krizsan K."/>
            <person name="Balint B."/>
            <person name="Kovacs G.M."/>
            <person name="Kiss B."/>
            <person name="Cseklye J."/>
            <person name="Drula E."/>
            <person name="Henrissat B."/>
            <person name="Nagy I."/>
            <person name="Chovatia M."/>
            <person name="Adam C."/>
            <person name="LaButti K."/>
            <person name="Lipzen A."/>
            <person name="Riley R."/>
            <person name="Grigoriev I.V."/>
            <person name="Nagy L.G."/>
        </authorList>
    </citation>
    <scope>NUCLEOTIDE SEQUENCE [LARGE SCALE GENOMIC DNA]</scope>
    <source>
        <strain evidence="4 5">NL-1724</strain>
    </source>
</reference>
<evidence type="ECO:0008006" key="6">
    <source>
        <dbReference type="Google" id="ProtNLM"/>
    </source>
</evidence>
<dbReference type="OrthoDB" id="2796893at2759"/>
<feature type="transmembrane region" description="Helical" evidence="2">
    <location>
        <begin position="197"/>
        <end position="221"/>
    </location>
</feature>
<protein>
    <recommendedName>
        <fullName evidence="6">Mid2 domain-containing protein</fullName>
    </recommendedName>
</protein>
<keyword evidence="2" id="KW-0472">Membrane</keyword>
<proteinExistence type="predicted"/>
<evidence type="ECO:0000256" key="3">
    <source>
        <dbReference type="SAM" id="SignalP"/>
    </source>
</evidence>
<evidence type="ECO:0000313" key="4">
    <source>
        <dbReference type="EMBL" id="TRM62595.1"/>
    </source>
</evidence>
<feature type="compositionally biased region" description="Low complexity" evidence="1">
    <location>
        <begin position="302"/>
        <end position="316"/>
    </location>
</feature>
<keyword evidence="2" id="KW-0812">Transmembrane</keyword>
<dbReference type="AlphaFoldDB" id="A0A550CCS5"/>
<dbReference type="EMBL" id="VDMD01000012">
    <property type="protein sequence ID" value="TRM62595.1"/>
    <property type="molecule type" value="Genomic_DNA"/>
</dbReference>
<organism evidence="4 5">
    <name type="scientific">Schizophyllum amplum</name>
    <dbReference type="NCBI Taxonomy" id="97359"/>
    <lineage>
        <taxon>Eukaryota</taxon>
        <taxon>Fungi</taxon>
        <taxon>Dikarya</taxon>
        <taxon>Basidiomycota</taxon>
        <taxon>Agaricomycotina</taxon>
        <taxon>Agaricomycetes</taxon>
        <taxon>Agaricomycetidae</taxon>
        <taxon>Agaricales</taxon>
        <taxon>Schizophyllaceae</taxon>
        <taxon>Schizophyllum</taxon>
    </lineage>
</organism>
<keyword evidence="3" id="KW-0732">Signal</keyword>
<comment type="caution">
    <text evidence="4">The sequence shown here is derived from an EMBL/GenBank/DDBJ whole genome shotgun (WGS) entry which is preliminary data.</text>
</comment>
<feature type="region of interest" description="Disordered" evidence="1">
    <location>
        <begin position="299"/>
        <end position="326"/>
    </location>
</feature>